<keyword evidence="3" id="KW-1185">Reference proteome</keyword>
<evidence type="ECO:0000313" key="2">
    <source>
        <dbReference type="EMBL" id="AVG23480.1"/>
    </source>
</evidence>
<feature type="domain" description="AB hydrolase-1" evidence="1">
    <location>
        <begin position="21"/>
        <end position="242"/>
    </location>
</feature>
<sequence>MTPLTLPRLCWGDSHSTRHALIVHGLGSSAQTGWQLGSGLSEAGWYATAVDLRGHGVAPRAPRYRISDFATDLAHTRPEHGGAWDVVIGHSIGAAASVVAQAGSPQWARKLILLDPALALGDDRKELVRTGQLYAHDQLTEEEAAKDNPHWHPMDVELRVWSNRAASRFAIEHAVLDNPHWDVTEEASKVNVSTLVLGGDPAVDSMFTGEHAAAVLESNALMTHVVIQGAGHSVHRDKPEDTLSQIVRFLV</sequence>
<dbReference type="Pfam" id="PF12697">
    <property type="entry name" value="Abhydrolase_6"/>
    <property type="match status" value="1"/>
</dbReference>
<keyword evidence="2" id="KW-0378">Hydrolase</keyword>
<dbReference type="InterPro" id="IPR029058">
    <property type="entry name" value="AB_hydrolase_fold"/>
</dbReference>
<dbReference type="AlphaFoldDB" id="A0A2L2BP82"/>
<dbReference type="EMBL" id="CP026923">
    <property type="protein sequence ID" value="AVG23480.1"/>
    <property type="molecule type" value="Genomic_DNA"/>
</dbReference>
<dbReference type="InterPro" id="IPR000073">
    <property type="entry name" value="AB_hydrolase_1"/>
</dbReference>
<dbReference type="OrthoDB" id="8444301at2"/>
<evidence type="ECO:0000259" key="1">
    <source>
        <dbReference type="Pfam" id="PF12697"/>
    </source>
</evidence>
<dbReference type="Gene3D" id="3.40.50.1820">
    <property type="entry name" value="alpha/beta hydrolase"/>
    <property type="match status" value="1"/>
</dbReference>
<dbReference type="KEGG" id="psai:C3B54_11487"/>
<organism evidence="2 3">
    <name type="scientific">Pontimonas salivibrio</name>
    <dbReference type="NCBI Taxonomy" id="1159327"/>
    <lineage>
        <taxon>Bacteria</taxon>
        <taxon>Bacillati</taxon>
        <taxon>Actinomycetota</taxon>
        <taxon>Actinomycetes</taxon>
        <taxon>Micrococcales</taxon>
        <taxon>Microbacteriaceae</taxon>
        <taxon>Pontimonas</taxon>
    </lineage>
</organism>
<gene>
    <name evidence="2" type="ORF">C3B54_11487</name>
</gene>
<reference evidence="2 3" key="1">
    <citation type="submission" date="2018-02" db="EMBL/GenBank/DDBJ databases">
        <title>Complete genome of the streamlined marine actinobacterium Pontimonas salivibrio CL-TW6 adapted to coastal planktonic lifestype.</title>
        <authorList>
            <person name="Cho B.C."/>
            <person name="Hardies S.C."/>
            <person name="Jang G.I."/>
            <person name="Hwang C.Y."/>
        </authorList>
    </citation>
    <scope>NUCLEOTIDE SEQUENCE [LARGE SCALE GENOMIC DNA]</scope>
    <source>
        <strain evidence="2 3">CL-TW6</strain>
    </source>
</reference>
<dbReference type="Proteomes" id="UP000243077">
    <property type="component" value="Chromosome"/>
</dbReference>
<dbReference type="InterPro" id="IPR050228">
    <property type="entry name" value="Carboxylesterase_BioH"/>
</dbReference>
<dbReference type="PANTHER" id="PTHR43194">
    <property type="entry name" value="HYDROLASE ALPHA/BETA FOLD FAMILY"/>
    <property type="match status" value="1"/>
</dbReference>
<dbReference type="RefSeq" id="WP_104913086.1">
    <property type="nucleotide sequence ID" value="NZ_CP026923.1"/>
</dbReference>
<dbReference type="SUPFAM" id="SSF53474">
    <property type="entry name" value="alpha/beta-Hydrolases"/>
    <property type="match status" value="1"/>
</dbReference>
<protein>
    <submittedName>
        <fullName evidence="2">Hydrolase</fullName>
    </submittedName>
</protein>
<dbReference type="PANTHER" id="PTHR43194:SF2">
    <property type="entry name" value="PEROXISOMAL MEMBRANE PROTEIN LPX1"/>
    <property type="match status" value="1"/>
</dbReference>
<proteinExistence type="predicted"/>
<name>A0A2L2BP82_9MICO</name>
<accession>A0A2L2BP82</accession>
<dbReference type="GO" id="GO:0016787">
    <property type="term" value="F:hydrolase activity"/>
    <property type="evidence" value="ECO:0007669"/>
    <property type="project" value="UniProtKB-KW"/>
</dbReference>
<evidence type="ECO:0000313" key="3">
    <source>
        <dbReference type="Proteomes" id="UP000243077"/>
    </source>
</evidence>